<evidence type="ECO:0000313" key="4">
    <source>
        <dbReference type="EMBL" id="GGX85952.1"/>
    </source>
</evidence>
<reference evidence="4" key="2">
    <citation type="submission" date="2020-09" db="EMBL/GenBank/DDBJ databases">
        <authorList>
            <person name="Sun Q."/>
            <person name="Ohkuma M."/>
        </authorList>
    </citation>
    <scope>NUCLEOTIDE SEQUENCE</scope>
    <source>
        <strain evidence="4">JCM 4790</strain>
    </source>
</reference>
<feature type="region of interest" description="Disordered" evidence="1">
    <location>
        <begin position="90"/>
        <end position="153"/>
    </location>
</feature>
<name>A0A918U376_9ACTN</name>
<organism evidence="4 5">
    <name type="scientific">Streptomyces minutiscleroticus</name>
    <dbReference type="NCBI Taxonomy" id="68238"/>
    <lineage>
        <taxon>Bacteria</taxon>
        <taxon>Bacillati</taxon>
        <taxon>Actinomycetota</taxon>
        <taxon>Actinomycetes</taxon>
        <taxon>Kitasatosporales</taxon>
        <taxon>Streptomycetaceae</taxon>
        <taxon>Streptomyces</taxon>
    </lineage>
</organism>
<dbReference type="RefSeq" id="WP_190192104.1">
    <property type="nucleotide sequence ID" value="NZ_BMVU01000023.1"/>
</dbReference>
<keyword evidence="2" id="KW-1133">Transmembrane helix</keyword>
<reference evidence="4" key="1">
    <citation type="journal article" date="2014" name="Int. J. Syst. Evol. Microbiol.">
        <title>Complete genome sequence of Corynebacterium casei LMG S-19264T (=DSM 44701T), isolated from a smear-ripened cheese.</title>
        <authorList>
            <consortium name="US DOE Joint Genome Institute (JGI-PGF)"/>
            <person name="Walter F."/>
            <person name="Albersmeier A."/>
            <person name="Kalinowski J."/>
            <person name="Ruckert C."/>
        </authorList>
    </citation>
    <scope>NUCLEOTIDE SEQUENCE</scope>
    <source>
        <strain evidence="4">JCM 4790</strain>
    </source>
</reference>
<keyword evidence="5" id="KW-1185">Reference proteome</keyword>
<comment type="caution">
    <text evidence="4">The sequence shown here is derived from an EMBL/GenBank/DDBJ whole genome shotgun (WGS) entry which is preliminary data.</text>
</comment>
<dbReference type="SMART" id="SM00530">
    <property type="entry name" value="HTH_XRE"/>
    <property type="match status" value="1"/>
</dbReference>
<sequence length="341" mass="35240">MTRQASSPSPESARLVLLLRQLRERTGLSLAGLAEATTFSKSSWERYLNGRILPPRGAVKELCRLAGEPDGRCLALWEIARAEWGGRAKEATRAPSAGAGASAPAPAPVPARRPGPAAVVPEPEPEAGRGAPAGDPVAAPVPTQAPAAAGNTRVGHRRTAVVAVLASVCAALLGAVVLTLLLLPHRSGAERPVGTLPASGSGTGSGSGPFCREAACRGKDPLVMRCAADPDTLVEHRTAGGASVQIRYSDTCGSSWARMWGARIGDRIEVRVDGPDGPVRDARVGNRREADTYVHTLMGVTPPGALVQGCFLPAGRGEKECFEARSVLRHPGMAAPVPGTP</sequence>
<dbReference type="Pfam" id="PF13560">
    <property type="entry name" value="HTH_31"/>
    <property type="match status" value="1"/>
</dbReference>
<dbReference type="EMBL" id="BMVU01000023">
    <property type="protein sequence ID" value="GGX85952.1"/>
    <property type="molecule type" value="Genomic_DNA"/>
</dbReference>
<dbReference type="GO" id="GO:0003677">
    <property type="term" value="F:DNA binding"/>
    <property type="evidence" value="ECO:0007669"/>
    <property type="project" value="InterPro"/>
</dbReference>
<feature type="transmembrane region" description="Helical" evidence="2">
    <location>
        <begin position="160"/>
        <end position="183"/>
    </location>
</feature>
<dbReference type="Proteomes" id="UP000619244">
    <property type="component" value="Unassembled WGS sequence"/>
</dbReference>
<protein>
    <recommendedName>
        <fullName evidence="3">HTH cro/C1-type domain-containing protein</fullName>
    </recommendedName>
</protein>
<dbReference type="InterPro" id="IPR010982">
    <property type="entry name" value="Lambda_DNA-bd_dom_sf"/>
</dbReference>
<dbReference type="InterPro" id="IPR021224">
    <property type="entry name" value="DUF2690"/>
</dbReference>
<feature type="domain" description="HTH cro/C1-type" evidence="3">
    <location>
        <begin position="18"/>
        <end position="72"/>
    </location>
</feature>
<feature type="compositionally biased region" description="Low complexity" evidence="1">
    <location>
        <begin position="128"/>
        <end position="149"/>
    </location>
</feature>
<dbReference type="Gene3D" id="1.10.260.40">
    <property type="entry name" value="lambda repressor-like DNA-binding domains"/>
    <property type="match status" value="1"/>
</dbReference>
<feature type="region of interest" description="Disordered" evidence="1">
    <location>
        <begin position="189"/>
        <end position="208"/>
    </location>
</feature>
<evidence type="ECO:0000256" key="2">
    <source>
        <dbReference type="SAM" id="Phobius"/>
    </source>
</evidence>
<keyword evidence="2" id="KW-0812">Transmembrane</keyword>
<evidence type="ECO:0000259" key="3">
    <source>
        <dbReference type="SMART" id="SM00530"/>
    </source>
</evidence>
<keyword evidence="2" id="KW-0472">Membrane</keyword>
<dbReference type="SUPFAM" id="SSF47413">
    <property type="entry name" value="lambda repressor-like DNA-binding domains"/>
    <property type="match status" value="1"/>
</dbReference>
<evidence type="ECO:0000256" key="1">
    <source>
        <dbReference type="SAM" id="MobiDB-lite"/>
    </source>
</evidence>
<accession>A0A918U376</accession>
<evidence type="ECO:0000313" key="5">
    <source>
        <dbReference type="Proteomes" id="UP000619244"/>
    </source>
</evidence>
<feature type="compositionally biased region" description="Low complexity" evidence="1">
    <location>
        <begin position="94"/>
        <end position="104"/>
    </location>
</feature>
<dbReference type="Pfam" id="PF10901">
    <property type="entry name" value="DUF2690"/>
    <property type="match status" value="1"/>
</dbReference>
<dbReference type="InterPro" id="IPR001387">
    <property type="entry name" value="Cro/C1-type_HTH"/>
</dbReference>
<proteinExistence type="predicted"/>
<dbReference type="AlphaFoldDB" id="A0A918U376"/>
<gene>
    <name evidence="4" type="ORF">GCM10010358_45090</name>
</gene>